<protein>
    <submittedName>
        <fullName evidence="1">Uncharacterized protein</fullName>
    </submittedName>
</protein>
<dbReference type="RefSeq" id="WP_322185744.1">
    <property type="nucleotide sequence ID" value="NZ_JAXLPB010000001.1"/>
</dbReference>
<gene>
    <name evidence="1" type="ORF">U0C82_03910</name>
</gene>
<sequence>MTQTNRHPVDELVDVKAKMAALAEREKSLKAKIIEMAGERDAVGGDEFIATVALQSRKSLDRKGLEKRVGKDVVAGFEREGEPYYVVRTAPRAIEEAA</sequence>
<reference evidence="1 2" key="1">
    <citation type="submission" date="2023-12" db="EMBL/GenBank/DDBJ databases">
        <title>Description of Novel Strain Fulvimarina sp. 2208YS6-2-32 isolated from Uroteuthis (Photololigo) edulis.</title>
        <authorList>
            <person name="Park J.-S."/>
        </authorList>
    </citation>
    <scope>NUCLEOTIDE SEQUENCE [LARGE SCALE GENOMIC DNA]</scope>
    <source>
        <strain evidence="1 2">2208YS6-2-32</strain>
    </source>
</reference>
<dbReference type="Proteomes" id="UP001294412">
    <property type="component" value="Unassembled WGS sequence"/>
</dbReference>
<organism evidence="1 2">
    <name type="scientific">Fulvimarina uroteuthidis</name>
    <dbReference type="NCBI Taxonomy" id="3098149"/>
    <lineage>
        <taxon>Bacteria</taxon>
        <taxon>Pseudomonadati</taxon>
        <taxon>Pseudomonadota</taxon>
        <taxon>Alphaproteobacteria</taxon>
        <taxon>Hyphomicrobiales</taxon>
        <taxon>Aurantimonadaceae</taxon>
        <taxon>Fulvimarina</taxon>
    </lineage>
</organism>
<proteinExistence type="predicted"/>
<keyword evidence="2" id="KW-1185">Reference proteome</keyword>
<comment type="caution">
    <text evidence="1">The sequence shown here is derived from an EMBL/GenBank/DDBJ whole genome shotgun (WGS) entry which is preliminary data.</text>
</comment>
<evidence type="ECO:0000313" key="1">
    <source>
        <dbReference type="EMBL" id="MDY8108295.1"/>
    </source>
</evidence>
<accession>A0ABU5HZT1</accession>
<evidence type="ECO:0000313" key="2">
    <source>
        <dbReference type="Proteomes" id="UP001294412"/>
    </source>
</evidence>
<name>A0ABU5HZT1_9HYPH</name>
<dbReference type="EMBL" id="JAXLPB010000001">
    <property type="protein sequence ID" value="MDY8108295.1"/>
    <property type="molecule type" value="Genomic_DNA"/>
</dbReference>